<reference evidence="2" key="1">
    <citation type="submission" date="2010-06" db="EMBL/GenBank/DDBJ databases">
        <authorList>
            <person name="Jiang H."/>
            <person name="Abraham K."/>
            <person name="Ali S."/>
            <person name="Alsbrooks S.L."/>
            <person name="Anim B.N."/>
            <person name="Anosike U.S."/>
            <person name="Attaway T."/>
            <person name="Bandaranaike D.P."/>
            <person name="Battles P.K."/>
            <person name="Bell S.N."/>
            <person name="Bell A.V."/>
            <person name="Beltran B."/>
            <person name="Bickham C."/>
            <person name="Bustamante Y."/>
            <person name="Caleb T."/>
            <person name="Canada A."/>
            <person name="Cardenas V."/>
            <person name="Carter K."/>
            <person name="Chacko J."/>
            <person name="Chandrabose M.N."/>
            <person name="Chavez D."/>
            <person name="Chavez A."/>
            <person name="Chen L."/>
            <person name="Chu H.-S."/>
            <person name="Claassen K.J."/>
            <person name="Cockrell R."/>
            <person name="Collins M."/>
            <person name="Cooper J.A."/>
            <person name="Cree A."/>
            <person name="Curry S.M."/>
            <person name="Da Y."/>
            <person name="Dao M.D."/>
            <person name="Das B."/>
            <person name="Davila M.-L."/>
            <person name="Davy-Carroll L."/>
            <person name="Denson S."/>
            <person name="Dinh H."/>
            <person name="Ebong V.E."/>
            <person name="Edwards J.R."/>
            <person name="Egan A."/>
            <person name="El-Daye J."/>
            <person name="Escobedo L."/>
            <person name="Fernandez S."/>
            <person name="Fernando P.R."/>
            <person name="Flagg N."/>
            <person name="Forbes L.D."/>
            <person name="Fowler R.G."/>
            <person name="Fu Q."/>
            <person name="Gabisi R.A."/>
            <person name="Ganer J."/>
            <person name="Garbino Pronczuk A."/>
            <person name="Garcia R.M."/>
            <person name="Garner T."/>
            <person name="Garrett T.E."/>
            <person name="Gonzalez D.A."/>
            <person name="Hamid H."/>
            <person name="Hawkins E.S."/>
            <person name="Hirani K."/>
            <person name="Hogues M.E."/>
            <person name="Hollins B."/>
            <person name="Hsiao C.-H."/>
            <person name="Jabil R."/>
            <person name="James M.L."/>
            <person name="Jhangiani S.N."/>
            <person name="Johnson B."/>
            <person name="Johnson Q."/>
            <person name="Joshi V."/>
            <person name="Kalu J.B."/>
            <person name="Kam C."/>
            <person name="Kashfia A."/>
            <person name="Keebler J."/>
            <person name="Kisamo H."/>
            <person name="Kovar C.L."/>
            <person name="Lago L.A."/>
            <person name="Lai C.-Y."/>
            <person name="Laidlaw J."/>
            <person name="Lara F."/>
            <person name="Le T.-K."/>
            <person name="Lee S.L."/>
            <person name="Legall F.H."/>
            <person name="Lemon S.J."/>
            <person name="Lewis L.R."/>
            <person name="Li B."/>
            <person name="Liu Y."/>
            <person name="Liu Y.-S."/>
            <person name="Lopez J."/>
            <person name="Lozado R.J."/>
            <person name="Lu J."/>
            <person name="Madu R.C."/>
            <person name="Maheshwari M."/>
            <person name="Maheshwari R."/>
            <person name="Malloy K."/>
            <person name="Martinez E."/>
            <person name="Mathew T."/>
            <person name="Mercado I.C."/>
            <person name="Mercado C."/>
            <person name="Meyer B."/>
            <person name="Montgomery K."/>
            <person name="Morgan M.B."/>
            <person name="Munidasa M."/>
            <person name="Nazareth L.V."/>
            <person name="Nelson J."/>
            <person name="Ng B.M."/>
            <person name="Nguyen N.B."/>
            <person name="Nguyen P.Q."/>
            <person name="Nguyen T."/>
            <person name="Obregon M."/>
            <person name="Okwuonu G.O."/>
            <person name="Onwere C.G."/>
            <person name="Orozco G."/>
            <person name="Parra A."/>
            <person name="Patel S."/>
            <person name="Patil S."/>
            <person name="Perez A."/>
            <person name="Perez Y."/>
            <person name="Pham C."/>
            <person name="Primus E.L."/>
            <person name="Pu L.-L."/>
            <person name="Puazo M."/>
            <person name="Qin X."/>
            <person name="Quiroz J.B."/>
            <person name="Reese J."/>
            <person name="Richards S."/>
            <person name="Rives C.M."/>
            <person name="Robberts R."/>
            <person name="Ruiz S.J."/>
            <person name="Ruiz M.J."/>
            <person name="Santibanez J."/>
            <person name="Schneider B.W."/>
            <person name="Sisson I."/>
            <person name="Smith M."/>
            <person name="Sodergren E."/>
            <person name="Song X.-Z."/>
            <person name="Song B.B."/>
            <person name="Summersgill H."/>
            <person name="Thelus R."/>
            <person name="Thornton R.D."/>
            <person name="Trejos Z.Y."/>
            <person name="Usmani K."/>
            <person name="Vattathil S."/>
            <person name="Villasana D."/>
            <person name="Walker D.L."/>
            <person name="Wang S."/>
            <person name="Wang K."/>
            <person name="White C.S."/>
            <person name="Williams A.C."/>
            <person name="Williamson J."/>
            <person name="Wilson K."/>
            <person name="Woghiren I.O."/>
            <person name="Woodworth J.R."/>
            <person name="Worley K.C."/>
            <person name="Wright R.A."/>
            <person name="Wu W."/>
            <person name="Young L."/>
            <person name="Zhang L."/>
            <person name="Zhang J."/>
            <person name="Zhu Y."/>
            <person name="Muzny D.M."/>
            <person name="Weinstock G."/>
            <person name="Gibbs R.A."/>
        </authorList>
    </citation>
    <scope>NUCLEOTIDE SEQUENCE [LARGE SCALE GENOMIC DNA]</scope>
    <source>
        <strain evidence="2">LSR1</strain>
    </source>
</reference>
<evidence type="ECO:0000313" key="1">
    <source>
        <dbReference type="EnsemblMetazoa" id="XP_029347218.1"/>
    </source>
</evidence>
<protein>
    <submittedName>
        <fullName evidence="1">Uncharacterized protein</fullName>
    </submittedName>
</protein>
<name>A0A8R2NSQ0_ACYPI</name>
<dbReference type="KEGG" id="api:115034422"/>
<reference evidence="1" key="2">
    <citation type="submission" date="2022-06" db="UniProtKB">
        <authorList>
            <consortium name="EnsemblMetazoa"/>
        </authorList>
    </citation>
    <scope>IDENTIFICATION</scope>
</reference>
<dbReference type="EnsemblMetazoa" id="XM_029491358.1">
    <property type="protein sequence ID" value="XP_029347218.1"/>
    <property type="gene ID" value="LOC115034422"/>
</dbReference>
<dbReference type="GeneID" id="115034422"/>
<keyword evidence="2" id="KW-1185">Reference proteome</keyword>
<accession>A0A8R2NSQ0</accession>
<dbReference type="Proteomes" id="UP000007819">
    <property type="component" value="Chromosome A3"/>
</dbReference>
<sequence length="112" mass="12520">MPRKMQSKTSLKDEILKVMDNLEVKGGSTDAAIENDGSGVDNTSRTELFRLASLYNGPERNLVNFPRMVKSEDPSKTSYLSVLKESFELFYEKTGITGKTLSHYLGVVHFAL</sequence>
<dbReference type="RefSeq" id="XP_029347218.1">
    <property type="nucleotide sequence ID" value="XM_029491358.1"/>
</dbReference>
<dbReference type="OrthoDB" id="67388at2759"/>
<proteinExistence type="predicted"/>
<evidence type="ECO:0000313" key="2">
    <source>
        <dbReference type="Proteomes" id="UP000007819"/>
    </source>
</evidence>
<organism evidence="1 2">
    <name type="scientific">Acyrthosiphon pisum</name>
    <name type="common">Pea aphid</name>
    <dbReference type="NCBI Taxonomy" id="7029"/>
    <lineage>
        <taxon>Eukaryota</taxon>
        <taxon>Metazoa</taxon>
        <taxon>Ecdysozoa</taxon>
        <taxon>Arthropoda</taxon>
        <taxon>Hexapoda</taxon>
        <taxon>Insecta</taxon>
        <taxon>Pterygota</taxon>
        <taxon>Neoptera</taxon>
        <taxon>Paraneoptera</taxon>
        <taxon>Hemiptera</taxon>
        <taxon>Sternorrhyncha</taxon>
        <taxon>Aphidomorpha</taxon>
        <taxon>Aphidoidea</taxon>
        <taxon>Aphididae</taxon>
        <taxon>Macrosiphini</taxon>
        <taxon>Acyrthosiphon</taxon>
    </lineage>
</organism>
<dbReference type="AlphaFoldDB" id="A0A8R2NSQ0"/>